<gene>
    <name evidence="3" type="primary">LOC129922087</name>
</gene>
<dbReference type="RefSeq" id="XP_055862593.1">
    <property type="nucleotide sequence ID" value="XM_056006618.1"/>
</dbReference>
<dbReference type="AlphaFoldDB" id="A0A9W2YIP8"/>
<evidence type="ECO:0000313" key="3">
    <source>
        <dbReference type="RefSeq" id="XP_055862593.1"/>
    </source>
</evidence>
<feature type="chain" id="PRO_5040897272" evidence="1">
    <location>
        <begin position="29"/>
        <end position="126"/>
    </location>
</feature>
<keyword evidence="2" id="KW-1185">Reference proteome</keyword>
<evidence type="ECO:0000256" key="1">
    <source>
        <dbReference type="SAM" id="SignalP"/>
    </source>
</evidence>
<accession>A0A9W2YIP8</accession>
<name>A0A9W2YIP8_BIOGL</name>
<organism evidence="2 3">
    <name type="scientific">Biomphalaria glabrata</name>
    <name type="common">Bloodfluke planorb</name>
    <name type="synonym">Freshwater snail</name>
    <dbReference type="NCBI Taxonomy" id="6526"/>
    <lineage>
        <taxon>Eukaryota</taxon>
        <taxon>Metazoa</taxon>
        <taxon>Spiralia</taxon>
        <taxon>Lophotrochozoa</taxon>
        <taxon>Mollusca</taxon>
        <taxon>Gastropoda</taxon>
        <taxon>Heterobranchia</taxon>
        <taxon>Euthyneura</taxon>
        <taxon>Panpulmonata</taxon>
        <taxon>Hygrophila</taxon>
        <taxon>Lymnaeoidea</taxon>
        <taxon>Planorbidae</taxon>
        <taxon>Biomphalaria</taxon>
    </lineage>
</organism>
<dbReference type="OrthoDB" id="6152256at2759"/>
<evidence type="ECO:0000313" key="2">
    <source>
        <dbReference type="Proteomes" id="UP001165740"/>
    </source>
</evidence>
<keyword evidence="1" id="KW-0732">Signal</keyword>
<reference evidence="3" key="1">
    <citation type="submission" date="2025-08" db="UniProtKB">
        <authorList>
            <consortium name="RefSeq"/>
        </authorList>
    </citation>
    <scope>IDENTIFICATION</scope>
</reference>
<dbReference type="GeneID" id="129922087"/>
<proteinExistence type="predicted"/>
<protein>
    <submittedName>
        <fullName evidence="3">Brorin-like</fullName>
    </submittedName>
</protein>
<sequence length="126" mass="13708">MMICGRIISWHGVIILLMGAWLAITITASQDESCKNVAKPVAPPCWTCDRCENGQWECDPVTCTSDQCVDGYFTETNMCCQTCPNGENCKFTDVIIPINRTVSVGGVWCACVESEDGSGLLMAKCI</sequence>
<feature type="signal peptide" evidence="1">
    <location>
        <begin position="1"/>
        <end position="28"/>
    </location>
</feature>
<dbReference type="Proteomes" id="UP001165740">
    <property type="component" value="Chromosome 12"/>
</dbReference>